<accession>A0A2K9EFQ5</accession>
<name>A0A2K9EFQ5_9RHOB</name>
<evidence type="ECO:0000313" key="1">
    <source>
        <dbReference type="EMBL" id="AUH33788.1"/>
    </source>
</evidence>
<sequence length="66" mass="7695">MTPSKTALLRRLQAVIREVPDRFAQHFAPARQECLFRFIFFDISRPVPMVRRAAAHFSLQQDGVRP</sequence>
<dbReference type="EMBL" id="CP025408">
    <property type="protein sequence ID" value="AUH33788.1"/>
    <property type="molecule type" value="Genomic_DNA"/>
</dbReference>
<gene>
    <name evidence="1" type="ORF">CUV01_10660</name>
</gene>
<dbReference type="AlphaFoldDB" id="A0A2K9EFQ5"/>
<dbReference type="KEGG" id="paro:CUV01_10660"/>
<keyword evidence="2" id="KW-1185">Reference proteome</keyword>
<protein>
    <submittedName>
        <fullName evidence="1">Uncharacterized protein</fullName>
    </submittedName>
</protein>
<reference evidence="1 2" key="1">
    <citation type="submission" date="2017-12" db="EMBL/GenBank/DDBJ databases">
        <authorList>
            <person name="Hurst M.R.H."/>
        </authorList>
    </citation>
    <scope>NUCLEOTIDE SEQUENCE [LARGE SCALE GENOMIC DNA]</scope>
    <source>
        <strain evidence="1 2">BM15</strain>
    </source>
</reference>
<evidence type="ECO:0000313" key="2">
    <source>
        <dbReference type="Proteomes" id="UP000233742"/>
    </source>
</evidence>
<dbReference type="Proteomes" id="UP000233742">
    <property type="component" value="Chromosome"/>
</dbReference>
<organism evidence="1 2">
    <name type="scientific">Paracoccus tegillarcae</name>
    <dbReference type="NCBI Taxonomy" id="1529068"/>
    <lineage>
        <taxon>Bacteria</taxon>
        <taxon>Pseudomonadati</taxon>
        <taxon>Pseudomonadota</taxon>
        <taxon>Alphaproteobacteria</taxon>
        <taxon>Rhodobacterales</taxon>
        <taxon>Paracoccaceae</taxon>
        <taxon>Paracoccus</taxon>
    </lineage>
</organism>
<proteinExistence type="predicted"/>